<gene>
    <name evidence="2" type="ORF">GCM10022393_17130</name>
</gene>
<evidence type="ECO:0008006" key="4">
    <source>
        <dbReference type="Google" id="ProtNLM"/>
    </source>
</evidence>
<protein>
    <recommendedName>
        <fullName evidence="4">Beta-lactamase-inhibitor-like PepSY-like domain-containing protein</fullName>
    </recommendedName>
</protein>
<dbReference type="EMBL" id="BAABCW010000005">
    <property type="protein sequence ID" value="GAA4116457.1"/>
    <property type="molecule type" value="Genomic_DNA"/>
</dbReference>
<keyword evidence="1" id="KW-0472">Membrane</keyword>
<evidence type="ECO:0000256" key="1">
    <source>
        <dbReference type="SAM" id="Phobius"/>
    </source>
</evidence>
<dbReference type="SUPFAM" id="SSF160574">
    <property type="entry name" value="BT0923-like"/>
    <property type="match status" value="1"/>
</dbReference>
<evidence type="ECO:0000313" key="2">
    <source>
        <dbReference type="EMBL" id="GAA4116457.1"/>
    </source>
</evidence>
<name>A0ABP7XGZ5_9FLAO</name>
<accession>A0ABP7XGZ5</accession>
<proteinExistence type="predicted"/>
<keyword evidence="3" id="KW-1185">Reference proteome</keyword>
<reference evidence="3" key="1">
    <citation type="journal article" date="2019" name="Int. J. Syst. Evol. Microbiol.">
        <title>The Global Catalogue of Microorganisms (GCM) 10K type strain sequencing project: providing services to taxonomists for standard genome sequencing and annotation.</title>
        <authorList>
            <consortium name="The Broad Institute Genomics Platform"/>
            <consortium name="The Broad Institute Genome Sequencing Center for Infectious Disease"/>
            <person name="Wu L."/>
            <person name="Ma J."/>
        </authorList>
    </citation>
    <scope>NUCLEOTIDE SEQUENCE [LARGE SCALE GENOMIC DNA]</scope>
    <source>
        <strain evidence="3">JCM 17106</strain>
    </source>
</reference>
<comment type="caution">
    <text evidence="2">The sequence shown here is derived from an EMBL/GenBank/DDBJ whole genome shotgun (WGS) entry which is preliminary data.</text>
</comment>
<evidence type="ECO:0000313" key="3">
    <source>
        <dbReference type="Proteomes" id="UP001500459"/>
    </source>
</evidence>
<keyword evidence="1" id="KW-1133">Transmembrane helix</keyword>
<sequence length="130" mass="15158">MVYVAFWNGYFCTYITNTQVYHHKRSDMKRFFVVLLVLIFIFIGQITTVIYAKQPVISTCMYIMTDQDDYRQIETDEISKTVVHVVEETYPGAGIAEAFIDKTGNYKLIIVVDRNSKIVYINSTGEWFNP</sequence>
<organism evidence="2 3">
    <name type="scientific">Aquimarina addita</name>
    <dbReference type="NCBI Taxonomy" id="870485"/>
    <lineage>
        <taxon>Bacteria</taxon>
        <taxon>Pseudomonadati</taxon>
        <taxon>Bacteroidota</taxon>
        <taxon>Flavobacteriia</taxon>
        <taxon>Flavobacteriales</taxon>
        <taxon>Flavobacteriaceae</taxon>
        <taxon>Aquimarina</taxon>
    </lineage>
</organism>
<keyword evidence="1" id="KW-0812">Transmembrane</keyword>
<dbReference type="Proteomes" id="UP001500459">
    <property type="component" value="Unassembled WGS sequence"/>
</dbReference>
<feature type="transmembrane region" description="Helical" evidence="1">
    <location>
        <begin position="31"/>
        <end position="52"/>
    </location>
</feature>